<evidence type="ECO:0000313" key="7">
    <source>
        <dbReference type="EMBL" id="GLZ76023.1"/>
    </source>
</evidence>
<dbReference type="GO" id="GO:0052699">
    <property type="term" value="P:ergothioneine biosynthetic process"/>
    <property type="evidence" value="ECO:0007669"/>
    <property type="project" value="UniProtKB-UniRule"/>
</dbReference>
<dbReference type="EMBL" id="BSTX01000001">
    <property type="protein sequence ID" value="GLZ76023.1"/>
    <property type="molecule type" value="Genomic_DNA"/>
</dbReference>
<comment type="similarity">
    <text evidence="5 6">Belongs to the glutamate--cysteine ligase type 2 family. EgtA subfamily.</text>
</comment>
<dbReference type="EC" id="6.3.2.2" evidence="5"/>
<comment type="caution">
    <text evidence="7">The sequence shown here is derived from an EMBL/GenBank/DDBJ whole genome shotgun (WGS) entry which is preliminary data.</text>
</comment>
<dbReference type="SUPFAM" id="SSF55931">
    <property type="entry name" value="Glutamine synthetase/guanido kinase"/>
    <property type="match status" value="1"/>
</dbReference>
<evidence type="ECO:0000256" key="4">
    <source>
        <dbReference type="ARBA" id="ARBA00048819"/>
    </source>
</evidence>
<proteinExistence type="inferred from homology"/>
<comment type="function">
    <text evidence="5">Catalyzes the synthesis of gamma-glutamylcysteine (gamma-GC). This compound is used as substrate for the biosynthesis of the low-molecular thiol compound ergothioneine.</text>
</comment>
<keyword evidence="8" id="KW-1185">Reference proteome</keyword>
<keyword evidence="3 5" id="KW-0067">ATP-binding</keyword>
<evidence type="ECO:0000256" key="1">
    <source>
        <dbReference type="ARBA" id="ARBA00022598"/>
    </source>
</evidence>
<evidence type="ECO:0000256" key="6">
    <source>
        <dbReference type="PIRNR" id="PIRNR017901"/>
    </source>
</evidence>
<dbReference type="PANTHER" id="PTHR34378">
    <property type="entry name" value="GLUTAMATE--CYSTEINE LIGASE, CHLOROPLASTIC"/>
    <property type="match status" value="1"/>
</dbReference>
<organism evidence="7 8">
    <name type="scientific">Actinorhabdospora filicis</name>
    <dbReference type="NCBI Taxonomy" id="1785913"/>
    <lineage>
        <taxon>Bacteria</taxon>
        <taxon>Bacillati</taxon>
        <taxon>Actinomycetota</taxon>
        <taxon>Actinomycetes</taxon>
        <taxon>Micromonosporales</taxon>
        <taxon>Micromonosporaceae</taxon>
        <taxon>Actinorhabdospora</taxon>
    </lineage>
</organism>
<sequence>MTALSARTALTVGEAAEHIAAGAFRTGTPGRVGVELEWLVRPGRDRLDRADPARLAAQVTATGAPRHGSLTFEPGGALELSSLPASGLAECVRRTSADLARVRAALDPLGLSLVGLGLDPDRRPRRVRRSPRYSAMEAYFDRDGRAGRWMMANTASVQICLDAGHEEPGPLGHAERWELARLAGPVLTAAFANSPLRLGAPSGWKSTRMRVWSRVDPRRTAPIGTGEPRAAWARYALDAHVMMIRRDDGPWDVPRGLRLRDWLASGGASLDDLEYHLSTLFPPVRPRGYLELRMVDAQSGDDWIVPLALATALFDDPEAGAKARAALRSLPVVDVWERAARHGLDDPSLARAARACFDAAIPALARLGAGALADPVGEFAERYARRGRCPADDVLSLA</sequence>
<dbReference type="InterPro" id="IPR014746">
    <property type="entry name" value="Gln_synth/guanido_kin_cat_dom"/>
</dbReference>
<dbReference type="GO" id="GO:0006750">
    <property type="term" value="P:glutathione biosynthetic process"/>
    <property type="evidence" value="ECO:0007669"/>
    <property type="project" value="UniProtKB-UniRule"/>
</dbReference>
<accession>A0A9W6SGT2</accession>
<comment type="pathway">
    <text evidence="5">Amino-acid biosynthesis; ergothioneine biosynthesis.</text>
</comment>
<dbReference type="InterPro" id="IPR017809">
    <property type="entry name" value="EgtA_Actinobacteria"/>
</dbReference>
<evidence type="ECO:0000313" key="8">
    <source>
        <dbReference type="Proteomes" id="UP001165079"/>
    </source>
</evidence>
<gene>
    <name evidence="5 7" type="primary">egtA</name>
    <name evidence="7" type="ORF">Afil01_08300</name>
</gene>
<evidence type="ECO:0000256" key="3">
    <source>
        <dbReference type="ARBA" id="ARBA00022840"/>
    </source>
</evidence>
<dbReference type="InterPro" id="IPR006336">
    <property type="entry name" value="GCS2"/>
</dbReference>
<dbReference type="GO" id="GO:0005524">
    <property type="term" value="F:ATP binding"/>
    <property type="evidence" value="ECO:0007669"/>
    <property type="project" value="UniProtKB-UniRule"/>
</dbReference>
<dbReference type="PIRSF" id="PIRSF017901">
    <property type="entry name" value="GCL"/>
    <property type="match status" value="1"/>
</dbReference>
<dbReference type="AlphaFoldDB" id="A0A9W6SGT2"/>
<dbReference type="Proteomes" id="UP001165079">
    <property type="component" value="Unassembled WGS sequence"/>
</dbReference>
<dbReference type="InterPro" id="IPR035434">
    <property type="entry name" value="GCL_bact_plant"/>
</dbReference>
<evidence type="ECO:0000256" key="2">
    <source>
        <dbReference type="ARBA" id="ARBA00022741"/>
    </source>
</evidence>
<keyword evidence="2 5" id="KW-0547">Nucleotide-binding</keyword>
<dbReference type="PANTHER" id="PTHR34378:SF1">
    <property type="entry name" value="GLUTAMATE--CYSTEINE LIGASE, CHLOROPLASTIC"/>
    <property type="match status" value="1"/>
</dbReference>
<dbReference type="RefSeq" id="WP_285661223.1">
    <property type="nucleotide sequence ID" value="NZ_BSTX01000001.1"/>
</dbReference>
<dbReference type="Pfam" id="PF04107">
    <property type="entry name" value="GCS2"/>
    <property type="match status" value="1"/>
</dbReference>
<dbReference type="Gene3D" id="3.30.590.20">
    <property type="match status" value="1"/>
</dbReference>
<dbReference type="NCBIfam" id="TIGR03444">
    <property type="entry name" value="EgtA_Cys_ligase"/>
    <property type="match status" value="1"/>
</dbReference>
<dbReference type="HAMAP" id="MF_02034">
    <property type="entry name" value="EgtA"/>
    <property type="match status" value="1"/>
</dbReference>
<dbReference type="GO" id="GO:0004357">
    <property type="term" value="F:glutamate-cysteine ligase activity"/>
    <property type="evidence" value="ECO:0007669"/>
    <property type="project" value="UniProtKB-UniRule"/>
</dbReference>
<keyword evidence="1 5" id="KW-0436">Ligase</keyword>
<evidence type="ECO:0000256" key="5">
    <source>
        <dbReference type="HAMAP-Rule" id="MF_02034"/>
    </source>
</evidence>
<name>A0A9W6SGT2_9ACTN</name>
<protein>
    <recommendedName>
        <fullName evidence="5">Glutamate--cysteine ligase EgtA</fullName>
        <ecNumber evidence="5">6.3.2.2</ecNumber>
    </recommendedName>
    <alternativeName>
        <fullName evidence="5">Gamma-glutamylcysteine synthase</fullName>
        <shortName evidence="5">GCS</shortName>
        <shortName evidence="5">Gamma-ECS</shortName>
    </alternativeName>
</protein>
<reference evidence="7" key="1">
    <citation type="submission" date="2023-03" db="EMBL/GenBank/DDBJ databases">
        <title>Actinorhabdospora filicis NBRC 111898.</title>
        <authorList>
            <person name="Ichikawa N."/>
            <person name="Sato H."/>
            <person name="Tonouchi N."/>
        </authorList>
    </citation>
    <scope>NUCLEOTIDE SEQUENCE</scope>
    <source>
        <strain evidence="7">NBRC 111898</strain>
    </source>
</reference>
<comment type="catalytic activity">
    <reaction evidence="4 5 6">
        <text>L-cysteine + L-glutamate + ATP = gamma-L-glutamyl-L-cysteine + ADP + phosphate + H(+)</text>
        <dbReference type="Rhea" id="RHEA:13285"/>
        <dbReference type="ChEBI" id="CHEBI:15378"/>
        <dbReference type="ChEBI" id="CHEBI:29985"/>
        <dbReference type="ChEBI" id="CHEBI:30616"/>
        <dbReference type="ChEBI" id="CHEBI:35235"/>
        <dbReference type="ChEBI" id="CHEBI:43474"/>
        <dbReference type="ChEBI" id="CHEBI:58173"/>
        <dbReference type="ChEBI" id="CHEBI:456216"/>
        <dbReference type="EC" id="6.3.2.2"/>
    </reaction>
</comment>